<evidence type="ECO:0000313" key="3">
    <source>
        <dbReference type="Proteomes" id="UP000250369"/>
    </source>
</evidence>
<organism evidence="2 3">
    <name type="scientific">Paenibacillus contaminans</name>
    <dbReference type="NCBI Taxonomy" id="450362"/>
    <lineage>
        <taxon>Bacteria</taxon>
        <taxon>Bacillati</taxon>
        <taxon>Bacillota</taxon>
        <taxon>Bacilli</taxon>
        <taxon>Bacillales</taxon>
        <taxon>Paenibacillaceae</taxon>
        <taxon>Paenibacillus</taxon>
    </lineage>
</organism>
<dbReference type="InterPro" id="IPR027417">
    <property type="entry name" value="P-loop_NTPase"/>
</dbReference>
<keyword evidence="3" id="KW-1185">Reference proteome</keyword>
<dbReference type="Gene3D" id="3.40.50.300">
    <property type="entry name" value="P-loop containing nucleotide triphosphate hydrolases"/>
    <property type="match status" value="1"/>
</dbReference>
<sequence length="463" mass="54123">MSVNVLERYKPHPKQKLFHKSKARFKNLCAGVRAGKTFSAARETYQKIEYDVKHKKKKYLVYWLVAPTHVIGLVQRKEFFKVLTEPYGLDPDNIKKSPLVKSWNANDKELTLVFRWKSGNKKFKKKVKINFKTAKDPSALVGESVDGAWLDEASRMKEEAWSMIQQRISDSIGWVLLSTTPLGRNWYYEQVYLVGEPGNERHDPDFENFVFYTADNTAVPGLAEEVQRRKKTMPFKYWKRDYMASFDSFEGQIYDDFNRDVHLVPRQEINKMIKGRKFLGFIMGKDWGYVDAGTSVVIGVTEDFSFYVVDLLYEEEMYVDSSDDSVRTWVKEDIKLFNKYQIEAMYCDTARAEYIAAYRKYGFPIKPVDKTRKDGVQLISTLFHVSEETGKARLYISEDLTPMIKEVEAYKWAETKDGRKLEEPEDGNDHTLDALRYAIYNFCKSNNLLRDIAIPRSKETRGW</sequence>
<dbReference type="Pfam" id="PF17288">
    <property type="entry name" value="Terminase_3C"/>
    <property type="match status" value="1"/>
</dbReference>
<dbReference type="Proteomes" id="UP000250369">
    <property type="component" value="Unassembled WGS sequence"/>
</dbReference>
<dbReference type="Pfam" id="PF03237">
    <property type="entry name" value="Terminase_6N"/>
    <property type="match status" value="1"/>
</dbReference>
<gene>
    <name evidence="2" type="ORF">DQG23_00160</name>
</gene>
<feature type="domain" description="Phage terminase large subunit C-terminal" evidence="1">
    <location>
        <begin position="290"/>
        <end position="439"/>
    </location>
</feature>
<dbReference type="PANTHER" id="PTHR39184:SF1">
    <property type="entry name" value="PBSX PHAGE TERMINASE LARGE SUBUNIT"/>
    <property type="match status" value="1"/>
</dbReference>
<proteinExistence type="predicted"/>
<dbReference type="InterPro" id="IPR052380">
    <property type="entry name" value="Viral_DNA_packaging_terminase"/>
</dbReference>
<dbReference type="AlphaFoldDB" id="A0A329MRS5"/>
<dbReference type="PANTHER" id="PTHR39184">
    <property type="match status" value="1"/>
</dbReference>
<comment type="caution">
    <text evidence="2">The sequence shown here is derived from an EMBL/GenBank/DDBJ whole genome shotgun (WGS) entry which is preliminary data.</text>
</comment>
<dbReference type="RefSeq" id="WP_113028780.1">
    <property type="nucleotide sequence ID" value="NZ_QMFB01000001.1"/>
</dbReference>
<protein>
    <recommendedName>
        <fullName evidence="1">Phage terminase large subunit C-terminal domain-containing protein</fullName>
    </recommendedName>
</protein>
<accession>A0A329MRS5</accession>
<dbReference type="Gene3D" id="3.30.420.280">
    <property type="match status" value="1"/>
</dbReference>
<reference evidence="2 3" key="1">
    <citation type="journal article" date="2009" name="Int. J. Syst. Evol. Microbiol.">
        <title>Paenibacillus contaminans sp. nov., isolated from a contaminated laboratory plate.</title>
        <authorList>
            <person name="Chou J.H."/>
            <person name="Lee J.H."/>
            <person name="Lin M.C."/>
            <person name="Chang P.S."/>
            <person name="Arun A.B."/>
            <person name="Young C.C."/>
            <person name="Chen W.M."/>
        </authorList>
    </citation>
    <scope>NUCLEOTIDE SEQUENCE [LARGE SCALE GENOMIC DNA]</scope>
    <source>
        <strain evidence="2 3">CKOBP-6</strain>
    </source>
</reference>
<evidence type="ECO:0000313" key="2">
    <source>
        <dbReference type="EMBL" id="RAV22669.1"/>
    </source>
</evidence>
<dbReference type="OrthoDB" id="5684611at2"/>
<name>A0A329MRS5_9BACL</name>
<evidence type="ECO:0000259" key="1">
    <source>
        <dbReference type="Pfam" id="PF17288"/>
    </source>
</evidence>
<dbReference type="InterPro" id="IPR035413">
    <property type="entry name" value="Terminase_L_C"/>
</dbReference>
<dbReference type="EMBL" id="QMFB01000001">
    <property type="protein sequence ID" value="RAV22669.1"/>
    <property type="molecule type" value="Genomic_DNA"/>
</dbReference>